<dbReference type="AlphaFoldDB" id="A0AAV5IH51"/>
<name>A0AAV5IH51_9ROSI</name>
<organism evidence="1 2">
    <name type="scientific">Rubroshorea leprosula</name>
    <dbReference type="NCBI Taxonomy" id="152421"/>
    <lineage>
        <taxon>Eukaryota</taxon>
        <taxon>Viridiplantae</taxon>
        <taxon>Streptophyta</taxon>
        <taxon>Embryophyta</taxon>
        <taxon>Tracheophyta</taxon>
        <taxon>Spermatophyta</taxon>
        <taxon>Magnoliopsida</taxon>
        <taxon>eudicotyledons</taxon>
        <taxon>Gunneridae</taxon>
        <taxon>Pentapetalae</taxon>
        <taxon>rosids</taxon>
        <taxon>malvids</taxon>
        <taxon>Malvales</taxon>
        <taxon>Dipterocarpaceae</taxon>
        <taxon>Rubroshorea</taxon>
    </lineage>
</organism>
<dbReference type="Proteomes" id="UP001054252">
    <property type="component" value="Unassembled WGS sequence"/>
</dbReference>
<accession>A0AAV5IH51</accession>
<sequence length="47" mass="5485">MPLAFASFWVSTPRSQTQTQPQNKFIDFISDHNPKTSPHKYVHSLRL</sequence>
<protein>
    <submittedName>
        <fullName evidence="1">Uncharacterized protein</fullName>
    </submittedName>
</protein>
<keyword evidence="2" id="KW-1185">Reference proteome</keyword>
<proteinExistence type="predicted"/>
<evidence type="ECO:0000313" key="1">
    <source>
        <dbReference type="EMBL" id="GKU97183.1"/>
    </source>
</evidence>
<comment type="caution">
    <text evidence="1">The sequence shown here is derived from an EMBL/GenBank/DDBJ whole genome shotgun (WGS) entry which is preliminary data.</text>
</comment>
<reference evidence="1 2" key="1">
    <citation type="journal article" date="2021" name="Commun. Biol.">
        <title>The genome of Shorea leprosula (Dipterocarpaceae) highlights the ecological relevance of drought in aseasonal tropical rainforests.</title>
        <authorList>
            <person name="Ng K.K.S."/>
            <person name="Kobayashi M.J."/>
            <person name="Fawcett J.A."/>
            <person name="Hatakeyama M."/>
            <person name="Paape T."/>
            <person name="Ng C.H."/>
            <person name="Ang C.C."/>
            <person name="Tnah L.H."/>
            <person name="Lee C.T."/>
            <person name="Nishiyama T."/>
            <person name="Sese J."/>
            <person name="O'Brien M.J."/>
            <person name="Copetti D."/>
            <person name="Mohd Noor M.I."/>
            <person name="Ong R.C."/>
            <person name="Putra M."/>
            <person name="Sireger I.Z."/>
            <person name="Indrioko S."/>
            <person name="Kosugi Y."/>
            <person name="Izuno A."/>
            <person name="Isagi Y."/>
            <person name="Lee S.L."/>
            <person name="Shimizu K.K."/>
        </authorList>
    </citation>
    <scope>NUCLEOTIDE SEQUENCE [LARGE SCALE GENOMIC DNA]</scope>
    <source>
        <strain evidence="1">214</strain>
    </source>
</reference>
<evidence type="ECO:0000313" key="2">
    <source>
        <dbReference type="Proteomes" id="UP001054252"/>
    </source>
</evidence>
<dbReference type="EMBL" id="BPVZ01000011">
    <property type="protein sequence ID" value="GKU97183.1"/>
    <property type="molecule type" value="Genomic_DNA"/>
</dbReference>
<gene>
    <name evidence="1" type="ORF">SLEP1_g10358</name>
</gene>